<name>A0A0R1LME4_9LACO</name>
<evidence type="ECO:0000256" key="1">
    <source>
        <dbReference type="SAM" id="MobiDB-lite"/>
    </source>
</evidence>
<comment type="caution">
    <text evidence="2">The sequence shown here is derived from an EMBL/GenBank/DDBJ whole genome shotgun (WGS) entry which is preliminary data.</text>
</comment>
<dbReference type="RefSeq" id="WP_252898857.1">
    <property type="nucleotide sequence ID" value="NZ_BBFJ01000004.1"/>
</dbReference>
<dbReference type="EMBL" id="AZEE01000030">
    <property type="protein sequence ID" value="KRK97078.1"/>
    <property type="molecule type" value="Genomic_DNA"/>
</dbReference>
<accession>A0A0R1LME4</accession>
<protein>
    <submittedName>
        <fullName evidence="2">Uncharacterized protein</fullName>
    </submittedName>
</protein>
<reference evidence="2 3" key="1">
    <citation type="journal article" date="2015" name="Genome Announc.">
        <title>Expanding the biotechnology potential of lactobacilli through comparative genomics of 213 strains and associated genera.</title>
        <authorList>
            <person name="Sun Z."/>
            <person name="Harris H.M."/>
            <person name="McCann A."/>
            <person name="Guo C."/>
            <person name="Argimon S."/>
            <person name="Zhang W."/>
            <person name="Yang X."/>
            <person name="Jeffery I.B."/>
            <person name="Cooney J.C."/>
            <person name="Kagawa T.F."/>
            <person name="Liu W."/>
            <person name="Song Y."/>
            <person name="Salvetti E."/>
            <person name="Wrobel A."/>
            <person name="Rasinkangas P."/>
            <person name="Parkhill J."/>
            <person name="Rea M.C."/>
            <person name="O'Sullivan O."/>
            <person name="Ritari J."/>
            <person name="Douillard F.P."/>
            <person name="Paul Ross R."/>
            <person name="Yang R."/>
            <person name="Briner A.E."/>
            <person name="Felis G.E."/>
            <person name="de Vos W.M."/>
            <person name="Barrangou R."/>
            <person name="Klaenhammer T.R."/>
            <person name="Caufield P.W."/>
            <person name="Cui Y."/>
            <person name="Zhang H."/>
            <person name="O'Toole P.W."/>
        </authorList>
    </citation>
    <scope>NUCLEOTIDE SEQUENCE [LARGE SCALE GENOMIC DNA]</scope>
    <source>
        <strain evidence="2 3">DSM 19909</strain>
    </source>
</reference>
<feature type="region of interest" description="Disordered" evidence="1">
    <location>
        <begin position="29"/>
        <end position="50"/>
    </location>
</feature>
<sequence>MKFTFFTALVTATVTTTSENAKRLKSVPQLPTPKLADGRRRTVSTNAPII</sequence>
<evidence type="ECO:0000313" key="3">
    <source>
        <dbReference type="Proteomes" id="UP000051160"/>
    </source>
</evidence>
<organism evidence="2 3">
    <name type="scientific">Secundilactobacillus odoratitofui DSM 19909 = JCM 15043</name>
    <dbReference type="NCBI Taxonomy" id="1423776"/>
    <lineage>
        <taxon>Bacteria</taxon>
        <taxon>Bacillati</taxon>
        <taxon>Bacillota</taxon>
        <taxon>Bacilli</taxon>
        <taxon>Lactobacillales</taxon>
        <taxon>Lactobacillaceae</taxon>
        <taxon>Secundilactobacillus</taxon>
    </lineage>
</organism>
<dbReference type="STRING" id="1423776.FD04_GL001938"/>
<gene>
    <name evidence="2" type="ORF">FD04_GL001938</name>
</gene>
<dbReference type="PATRIC" id="fig|1423776.4.peg.1964"/>
<proteinExistence type="predicted"/>
<evidence type="ECO:0000313" key="2">
    <source>
        <dbReference type="EMBL" id="KRK97078.1"/>
    </source>
</evidence>
<keyword evidence="3" id="KW-1185">Reference proteome</keyword>
<dbReference type="AlphaFoldDB" id="A0A0R1LME4"/>
<dbReference type="Proteomes" id="UP000051160">
    <property type="component" value="Unassembled WGS sequence"/>
</dbReference>